<keyword evidence="4" id="KW-1185">Reference proteome</keyword>
<dbReference type="Gene3D" id="3.40.50.720">
    <property type="entry name" value="NAD(P)-binding Rossmann-like Domain"/>
    <property type="match status" value="1"/>
</dbReference>
<dbReference type="Pfam" id="PF01370">
    <property type="entry name" value="Epimerase"/>
    <property type="match status" value="1"/>
</dbReference>
<gene>
    <name evidence="3" type="ORF">Y717_35220</name>
</gene>
<keyword evidence="1" id="KW-0472">Membrane</keyword>
<protein>
    <submittedName>
        <fullName evidence="3">Oxidoreductase</fullName>
    </submittedName>
</protein>
<accession>A0A2T7T536</accession>
<feature type="transmembrane region" description="Helical" evidence="1">
    <location>
        <begin position="12"/>
        <end position="34"/>
    </location>
</feature>
<dbReference type="RefSeq" id="WP_030349729.1">
    <property type="nucleotide sequence ID" value="NZ_AZSP01000219.1"/>
</dbReference>
<dbReference type="PANTHER" id="PTHR43245:SF13">
    <property type="entry name" value="UDP-D-APIOSE_UDP-D-XYLOSE SYNTHASE 2"/>
    <property type="match status" value="1"/>
</dbReference>
<feature type="domain" description="NAD-dependent epimerase/dehydratase" evidence="2">
    <location>
        <begin position="14"/>
        <end position="252"/>
    </location>
</feature>
<keyword evidence="1" id="KW-0812">Transmembrane</keyword>
<dbReference type="InterPro" id="IPR036291">
    <property type="entry name" value="NAD(P)-bd_dom_sf"/>
</dbReference>
<dbReference type="SUPFAM" id="SSF51735">
    <property type="entry name" value="NAD(P)-binding Rossmann-fold domains"/>
    <property type="match status" value="1"/>
</dbReference>
<dbReference type="EMBL" id="AZSP01000219">
    <property type="protein sequence ID" value="PVE10277.1"/>
    <property type="molecule type" value="Genomic_DNA"/>
</dbReference>
<dbReference type="STRING" id="1440053.GCA_000718095_00516"/>
<dbReference type="InterPro" id="IPR050177">
    <property type="entry name" value="Lipid_A_modif_metabolic_enz"/>
</dbReference>
<evidence type="ECO:0000259" key="2">
    <source>
        <dbReference type="Pfam" id="PF01370"/>
    </source>
</evidence>
<sequence length="334" mass="34747">MTSQEREPGELPVVAVLGASGFVGSAVTAALARLPVRLRAVARRPSGVPGGEPGRTDVRTADLTRAGEVADAVAGANAVIHLVTHSGGWRAAENDPSSRAVNVGIMENLCEVLRRDRGESPAPLVVYAGAASQIGLPPERPIDGSEPDHPGTAYDHHKLAAERLLKEATAAGAVRGASLRLPTVFGHVAAPYAADRGVVAFMIRRALAGEPLTLWHDGTVKRDLVHVEDVAQAFVAALDHPDALAGGHWLLGAGRGDPLGDVCRTVSELVAARLGKPPVPVVSVAPPESAPATDFRSVTIDSSSFRSVTGWRPRIPLRVALERTVAALAEAHAT</sequence>
<dbReference type="AlphaFoldDB" id="A0A2T7T536"/>
<reference evidence="3 4" key="1">
    <citation type="submission" date="2013-12" db="EMBL/GenBank/DDBJ databases">
        <title>Annotated genome of Streptomyces scopuliridis.</title>
        <authorList>
            <person name="Olson J.B."/>
        </authorList>
    </citation>
    <scope>NUCLEOTIDE SEQUENCE [LARGE SCALE GENOMIC DNA]</scope>
    <source>
        <strain evidence="3 4">RB72</strain>
    </source>
</reference>
<dbReference type="Proteomes" id="UP000245992">
    <property type="component" value="Unassembled WGS sequence"/>
</dbReference>
<dbReference type="InterPro" id="IPR001509">
    <property type="entry name" value="Epimerase_deHydtase"/>
</dbReference>
<organism evidence="3 4">
    <name type="scientific">Streptomyces scopuliridis RB72</name>
    <dbReference type="NCBI Taxonomy" id="1440053"/>
    <lineage>
        <taxon>Bacteria</taxon>
        <taxon>Bacillati</taxon>
        <taxon>Actinomycetota</taxon>
        <taxon>Actinomycetes</taxon>
        <taxon>Kitasatosporales</taxon>
        <taxon>Streptomycetaceae</taxon>
        <taxon>Streptomyces</taxon>
    </lineage>
</organism>
<evidence type="ECO:0000256" key="1">
    <source>
        <dbReference type="SAM" id="Phobius"/>
    </source>
</evidence>
<comment type="caution">
    <text evidence="3">The sequence shown here is derived from an EMBL/GenBank/DDBJ whole genome shotgun (WGS) entry which is preliminary data.</text>
</comment>
<proteinExistence type="predicted"/>
<keyword evidence="1" id="KW-1133">Transmembrane helix</keyword>
<evidence type="ECO:0000313" key="3">
    <source>
        <dbReference type="EMBL" id="PVE10277.1"/>
    </source>
</evidence>
<evidence type="ECO:0000313" key="4">
    <source>
        <dbReference type="Proteomes" id="UP000245992"/>
    </source>
</evidence>
<dbReference type="PANTHER" id="PTHR43245">
    <property type="entry name" value="BIFUNCTIONAL POLYMYXIN RESISTANCE PROTEIN ARNA"/>
    <property type="match status" value="1"/>
</dbReference>
<name>A0A2T7T536_9ACTN</name>